<accession>A0A1D3D1W8</accession>
<dbReference type="InterPro" id="IPR003298">
    <property type="entry name" value="Apmem_Ag1"/>
</dbReference>
<dbReference type="VEuPathDB" id="ToxoDB:LOC34619074"/>
<feature type="signal peptide" evidence="9">
    <location>
        <begin position="1"/>
        <end position="29"/>
    </location>
</feature>
<evidence type="ECO:0000313" key="10">
    <source>
        <dbReference type="EMBL" id="OEH77458.1"/>
    </source>
</evidence>
<reference evidence="10 11" key="1">
    <citation type="journal article" date="2016" name="BMC Genomics">
        <title>Comparative genomics reveals Cyclospora cayetanensis possesses coccidia-like metabolism and invasion components but unique surface antigens.</title>
        <authorList>
            <person name="Liu S."/>
            <person name="Wang L."/>
            <person name="Zheng H."/>
            <person name="Xu Z."/>
            <person name="Roellig D.M."/>
            <person name="Li N."/>
            <person name="Frace M.A."/>
            <person name="Tang K."/>
            <person name="Arrowood M.J."/>
            <person name="Moss D.M."/>
            <person name="Zhang L."/>
            <person name="Feng Y."/>
            <person name="Xiao L."/>
        </authorList>
    </citation>
    <scope>NUCLEOTIDE SEQUENCE [LARGE SCALE GENOMIC DNA]</scope>
    <source>
        <strain evidence="10 11">CHN_HEN01</strain>
    </source>
</reference>
<evidence type="ECO:0000256" key="4">
    <source>
        <dbReference type="ARBA" id="ARBA00022729"/>
    </source>
</evidence>
<dbReference type="Proteomes" id="UP000095192">
    <property type="component" value="Unassembled WGS sequence"/>
</dbReference>
<dbReference type="GO" id="GO:0016020">
    <property type="term" value="C:membrane"/>
    <property type="evidence" value="ECO:0007669"/>
    <property type="project" value="UniProtKB-SubCell"/>
</dbReference>
<keyword evidence="6 8" id="KW-0472">Membrane</keyword>
<keyword evidence="5 8" id="KW-1133">Transmembrane helix</keyword>
<organism evidence="10 11">
    <name type="scientific">Cyclospora cayetanensis</name>
    <dbReference type="NCBI Taxonomy" id="88456"/>
    <lineage>
        <taxon>Eukaryota</taxon>
        <taxon>Sar</taxon>
        <taxon>Alveolata</taxon>
        <taxon>Apicomplexa</taxon>
        <taxon>Conoidasida</taxon>
        <taxon>Coccidia</taxon>
        <taxon>Eucoccidiorida</taxon>
        <taxon>Eimeriorina</taxon>
        <taxon>Eimeriidae</taxon>
        <taxon>Cyclospora</taxon>
    </lineage>
</organism>
<sequence>MAAAPSASIFFSRAVVLLMLVVLVRMVHCERTAATGGKRKQRPEGIRGIRQTKARALRSFHSSSVFLASTMAVDGVAVNRVAEASAEASAGASDISGPRKRNISHATFLVPLNPYASAFNEQGSGANPWLSGELKVFIDRFNVPVVHRSGVFVDLGMSNMGYRQVSGDCPVYGKYIKLSKTGSSTLSFLENYPAGGSSTRPLPGGFNLSYSTSSGKAVSPVTDSFLKSVFGSEGPQTPIGRCAKYANLTEPMKPGTNTPLNYRLPFVYNITTQNCYVLHVSMQKLTGSRYCSTNGSPSGLVWPCFSPERSASTSASLVYGSGYMGRDANNPDGWTTKCPYMSVKDALFGAWGNGKCEEIGASTPGVIAVSVSTKQHCWEQVFMHSATDETTADNPANWNSVWPTFDSSATASVNAWALAGGIVGGLLFVGVISGGVLYKLREPLGLASTAAPEVMSDALRGAPGRSATDANVTPEESFWREEVAETIEAEYGR</sequence>
<protein>
    <submittedName>
        <fullName evidence="10">Apical membrane related protein</fullName>
    </submittedName>
</protein>
<evidence type="ECO:0000256" key="7">
    <source>
        <dbReference type="ARBA" id="ARBA00023180"/>
    </source>
</evidence>
<feature type="transmembrane region" description="Helical" evidence="8">
    <location>
        <begin position="415"/>
        <end position="438"/>
    </location>
</feature>
<evidence type="ECO:0000256" key="6">
    <source>
        <dbReference type="ARBA" id="ARBA00023136"/>
    </source>
</evidence>
<dbReference type="VEuPathDB" id="ToxoDB:cyc_02184"/>
<dbReference type="Gene3D" id="3.50.4.10">
    <property type="entry name" value="Hepatocyte Growth Factor"/>
    <property type="match status" value="2"/>
</dbReference>
<proteinExistence type="inferred from homology"/>
<comment type="caution">
    <text evidence="10">The sequence shown here is derived from an EMBL/GenBank/DDBJ whole genome shotgun (WGS) entry which is preliminary data.</text>
</comment>
<keyword evidence="11" id="KW-1185">Reference proteome</keyword>
<feature type="chain" id="PRO_5008914079" evidence="9">
    <location>
        <begin position="30"/>
        <end position="493"/>
    </location>
</feature>
<evidence type="ECO:0000256" key="5">
    <source>
        <dbReference type="ARBA" id="ARBA00022989"/>
    </source>
</evidence>
<comment type="similarity">
    <text evidence="2">Belongs to the apicomplexan parasites AMA1 family.</text>
</comment>
<evidence type="ECO:0000256" key="2">
    <source>
        <dbReference type="ARBA" id="ARBA00007098"/>
    </source>
</evidence>
<evidence type="ECO:0000256" key="3">
    <source>
        <dbReference type="ARBA" id="ARBA00022692"/>
    </source>
</evidence>
<gene>
    <name evidence="10" type="ORF">cyc_02184</name>
</gene>
<dbReference type="SMART" id="SM00815">
    <property type="entry name" value="AMA-1"/>
    <property type="match status" value="1"/>
</dbReference>
<dbReference type="EMBL" id="JROU02001086">
    <property type="protein sequence ID" value="OEH77458.1"/>
    <property type="molecule type" value="Genomic_DNA"/>
</dbReference>
<evidence type="ECO:0000256" key="8">
    <source>
        <dbReference type="SAM" id="Phobius"/>
    </source>
</evidence>
<name>A0A1D3D1W8_9EIME</name>
<dbReference type="Pfam" id="PF02430">
    <property type="entry name" value="AMA-1"/>
    <property type="match status" value="1"/>
</dbReference>
<evidence type="ECO:0000256" key="1">
    <source>
        <dbReference type="ARBA" id="ARBA00004479"/>
    </source>
</evidence>
<keyword evidence="7" id="KW-0325">Glycoprotein</keyword>
<comment type="subcellular location">
    <subcellularLocation>
        <location evidence="1">Membrane</location>
        <topology evidence="1">Single-pass type I membrane protein</topology>
    </subcellularLocation>
</comment>
<evidence type="ECO:0000256" key="9">
    <source>
        <dbReference type="SAM" id="SignalP"/>
    </source>
</evidence>
<dbReference type="AlphaFoldDB" id="A0A1D3D1W8"/>
<evidence type="ECO:0000313" key="11">
    <source>
        <dbReference type="Proteomes" id="UP000095192"/>
    </source>
</evidence>
<keyword evidence="3 8" id="KW-0812">Transmembrane</keyword>
<dbReference type="InParanoid" id="A0A1D3D1W8"/>
<keyword evidence="4 9" id="KW-0732">Signal</keyword>